<dbReference type="EMBL" id="QYYH01000016">
    <property type="protein sequence ID" value="RJY18730.1"/>
    <property type="molecule type" value="Genomic_DNA"/>
</dbReference>
<dbReference type="SUPFAM" id="SSF47413">
    <property type="entry name" value="lambda repressor-like DNA-binding domains"/>
    <property type="match status" value="1"/>
</dbReference>
<dbReference type="RefSeq" id="WP_121852335.1">
    <property type="nucleotide sequence ID" value="NZ_CP037952.1"/>
</dbReference>
<name>A0A3A6U9U2_9GAMM</name>
<evidence type="ECO:0000313" key="3">
    <source>
        <dbReference type="Proteomes" id="UP000273022"/>
    </source>
</evidence>
<sequence>MKLNSPAELSSFLKAQRKQLKRSQADVCEKIGLHQPSLSSFEKQSDQSKIETLFRIAHELGLEVHLQTQHETVPDARQWTEEW</sequence>
<evidence type="ECO:0000313" key="2">
    <source>
        <dbReference type="EMBL" id="RJY18730.1"/>
    </source>
</evidence>
<reference evidence="2 3" key="1">
    <citation type="submission" date="2018-09" db="EMBL/GenBank/DDBJ databases">
        <title>Phylogeny of the Shewanellaceae, and recommendation for two new genera, Pseudoshewanella and Parashewanella.</title>
        <authorList>
            <person name="Wang G."/>
        </authorList>
    </citation>
    <scope>NUCLEOTIDE SEQUENCE [LARGE SCALE GENOMIC DNA]</scope>
    <source>
        <strain evidence="2 3">KCTC 22492</strain>
    </source>
</reference>
<dbReference type="InterPro" id="IPR010982">
    <property type="entry name" value="Lambda_DNA-bd_dom_sf"/>
</dbReference>
<dbReference type="GO" id="GO:0003677">
    <property type="term" value="F:DNA binding"/>
    <property type="evidence" value="ECO:0007669"/>
    <property type="project" value="InterPro"/>
</dbReference>
<dbReference type="SMART" id="SM00530">
    <property type="entry name" value="HTH_XRE"/>
    <property type="match status" value="1"/>
</dbReference>
<dbReference type="PROSITE" id="PS50943">
    <property type="entry name" value="HTH_CROC1"/>
    <property type="match status" value="1"/>
</dbReference>
<evidence type="ECO:0000259" key="1">
    <source>
        <dbReference type="PROSITE" id="PS50943"/>
    </source>
</evidence>
<feature type="domain" description="HTH cro/C1-type" evidence="1">
    <location>
        <begin position="13"/>
        <end position="67"/>
    </location>
</feature>
<accession>A0A3A6U9U2</accession>
<dbReference type="OrthoDB" id="5891007at2"/>
<dbReference type="Gene3D" id="1.10.260.40">
    <property type="entry name" value="lambda repressor-like DNA-binding domains"/>
    <property type="match status" value="1"/>
</dbReference>
<proteinExistence type="predicted"/>
<protein>
    <submittedName>
        <fullName evidence="2">Helix-turn-helix domain-containing protein</fullName>
    </submittedName>
</protein>
<gene>
    <name evidence="2" type="ORF">D5R81_03840</name>
</gene>
<dbReference type="Pfam" id="PF01381">
    <property type="entry name" value="HTH_3"/>
    <property type="match status" value="1"/>
</dbReference>
<keyword evidence="3" id="KW-1185">Reference proteome</keyword>
<comment type="caution">
    <text evidence="2">The sequence shown here is derived from an EMBL/GenBank/DDBJ whole genome shotgun (WGS) entry which is preliminary data.</text>
</comment>
<dbReference type="InterPro" id="IPR001387">
    <property type="entry name" value="Cro/C1-type_HTH"/>
</dbReference>
<dbReference type="AlphaFoldDB" id="A0A3A6U9U2"/>
<organism evidence="2 3">
    <name type="scientific">Parashewanella spongiae</name>
    <dbReference type="NCBI Taxonomy" id="342950"/>
    <lineage>
        <taxon>Bacteria</taxon>
        <taxon>Pseudomonadati</taxon>
        <taxon>Pseudomonadota</taxon>
        <taxon>Gammaproteobacteria</taxon>
        <taxon>Alteromonadales</taxon>
        <taxon>Shewanellaceae</taxon>
        <taxon>Parashewanella</taxon>
    </lineage>
</organism>
<dbReference type="CDD" id="cd00093">
    <property type="entry name" value="HTH_XRE"/>
    <property type="match status" value="1"/>
</dbReference>
<dbReference type="Proteomes" id="UP000273022">
    <property type="component" value="Unassembled WGS sequence"/>
</dbReference>